<organism evidence="1 2">
    <name type="scientific">Candidatus Azambacteria bacterium GW2011_GWA1_42_19</name>
    <dbReference type="NCBI Taxonomy" id="1618609"/>
    <lineage>
        <taxon>Bacteria</taxon>
        <taxon>Candidatus Azamiibacteriota</taxon>
    </lineage>
</organism>
<dbReference type="Proteomes" id="UP000034951">
    <property type="component" value="Unassembled WGS sequence"/>
</dbReference>
<sequence length="78" mass="8786">AEKKDLKIGIIGIGVLGSVVEKFFKEKGHQVYCHEGWKGLCLLKDTEALFNWAKKRGVNLSVPVLRLIIIQKNLLLRA</sequence>
<evidence type="ECO:0000313" key="1">
    <source>
        <dbReference type="EMBL" id="KKS45455.1"/>
    </source>
</evidence>
<gene>
    <name evidence="1" type="ORF">UV10_C0024G0009</name>
</gene>
<proteinExistence type="predicted"/>
<accession>A0A0G0Z9R3</accession>
<dbReference type="EMBL" id="LCDE01000024">
    <property type="protein sequence ID" value="KKS45455.1"/>
    <property type="molecule type" value="Genomic_DNA"/>
</dbReference>
<dbReference type="AlphaFoldDB" id="A0A0G0Z9R3"/>
<evidence type="ECO:0000313" key="2">
    <source>
        <dbReference type="Proteomes" id="UP000034951"/>
    </source>
</evidence>
<comment type="caution">
    <text evidence="1">The sequence shown here is derived from an EMBL/GenBank/DDBJ whole genome shotgun (WGS) entry which is preliminary data.</text>
</comment>
<protein>
    <submittedName>
        <fullName evidence="1">Uncharacterized protein</fullName>
    </submittedName>
</protein>
<feature type="non-terminal residue" evidence="1">
    <location>
        <position position="1"/>
    </location>
</feature>
<name>A0A0G0Z9R3_9BACT</name>
<reference evidence="1 2" key="1">
    <citation type="journal article" date="2015" name="Nature">
        <title>rRNA introns, odd ribosomes, and small enigmatic genomes across a large radiation of phyla.</title>
        <authorList>
            <person name="Brown C.T."/>
            <person name="Hug L.A."/>
            <person name="Thomas B.C."/>
            <person name="Sharon I."/>
            <person name="Castelle C.J."/>
            <person name="Singh A."/>
            <person name="Wilkins M.J."/>
            <person name="Williams K.H."/>
            <person name="Banfield J.F."/>
        </authorList>
    </citation>
    <scope>NUCLEOTIDE SEQUENCE [LARGE SCALE GENOMIC DNA]</scope>
</reference>